<feature type="domain" description="Extracellular matrix-binding protein ebh GA module" evidence="3">
    <location>
        <begin position="863"/>
        <end position="915"/>
    </location>
</feature>
<dbReference type="InterPro" id="IPR020840">
    <property type="entry name" value="Extracell_matrix-bd_GA"/>
</dbReference>
<reference evidence="4 5" key="1">
    <citation type="submission" date="2019-03" db="EMBL/GenBank/DDBJ databases">
        <title>Characterization of a novel Mycoplasma cynos real-time PCR assay.</title>
        <authorList>
            <person name="Tallmadge R.L."/>
            <person name="Mitchell P.K."/>
            <person name="Goodman L."/>
        </authorList>
    </citation>
    <scope>NUCLEOTIDE SEQUENCE [LARGE SCALE GENOMIC DNA]</scope>
    <source>
        <strain evidence="4 5">1642</strain>
    </source>
</reference>
<dbReference type="InterPro" id="IPR002988">
    <property type="entry name" value="GA_module"/>
</dbReference>
<evidence type="ECO:0000313" key="5">
    <source>
        <dbReference type="Proteomes" id="UP000320801"/>
    </source>
</evidence>
<dbReference type="Proteomes" id="UP000320801">
    <property type="component" value="Unassembled WGS sequence"/>
</dbReference>
<proteinExistence type="predicted"/>
<evidence type="ECO:0000259" key="3">
    <source>
        <dbReference type="SMART" id="SM00844"/>
    </source>
</evidence>
<feature type="coiled-coil region" evidence="1">
    <location>
        <begin position="1326"/>
        <end position="1385"/>
    </location>
</feature>
<feature type="coiled-coil region" evidence="1">
    <location>
        <begin position="807"/>
        <end position="841"/>
    </location>
</feature>
<dbReference type="RefSeq" id="WP_141484141.1">
    <property type="nucleotide sequence ID" value="NZ_SMDN01000014.1"/>
</dbReference>
<evidence type="ECO:0000256" key="2">
    <source>
        <dbReference type="SAM" id="SignalP"/>
    </source>
</evidence>
<dbReference type="Gene3D" id="1.20.5.420">
    <property type="entry name" value="Immunoglobulin FC, subunit C"/>
    <property type="match status" value="2"/>
</dbReference>
<keyword evidence="2" id="KW-0732">Signal</keyword>
<gene>
    <name evidence="4" type="ORF">E1I18_03110</name>
</gene>
<comment type="caution">
    <text evidence="4">The sequence shown here is derived from an EMBL/GenBank/DDBJ whole genome shotgun (WGS) entry which is preliminary data.</text>
</comment>
<name>A0A507SM88_9BACT</name>
<feature type="signal peptide" evidence="2">
    <location>
        <begin position="1"/>
        <end position="24"/>
    </location>
</feature>
<feature type="domain" description="Extracellular matrix-binding protein ebh GA module" evidence="3">
    <location>
        <begin position="2520"/>
        <end position="2572"/>
    </location>
</feature>
<feature type="chain" id="PRO_5021215636" description="Extracellular matrix-binding protein ebh GA module domain-containing protein" evidence="2">
    <location>
        <begin position="25"/>
        <end position="3675"/>
    </location>
</feature>
<sequence length="3675" mass="420808">MQKKNKKTIAILATALALGGSAAAATLYTIIVSKTKQKEYDSRLKKLEDDKRDVLYDDDDLTREIEKFLDNPLRRRYQPDNLKDLEDLESQIQQHHQRDIENLSAEVENSIISSSVKSSLASRVKNLENKAQKSAFKKELDNIKDLDKEVSSELSHITKPSDKARFEKRFQTESRNSTDLDRLKGDILIYLANEADSARRRQEAIDKLNVQLIQRVNNNSNYNQDSKKYWIDSIKDLTTKKDLEKLQLLKNKLDTNDNTFRLNDGQVKNELLQKTKDATKQAELDSINAQSDKILNDKRDNILSAINKLLIEDTKSKFNADLEQSNNEKDLDNLASDVKKAQIIEESSQNYNSIKNANYLELNNLITHVEDINRLQELNNDIGRSEYLGKSRSKHKDIVDVHDKIIGELNKQSPKDTIAYEKAALKDKINNFSVPLSNKDELLALVDTMTAQNSSEVINKINEALVFEVLKHEAPKAVDNLDVSTELHDKLKNRLAQPNLNIFDYDEIIKEANKPLNALRSEIRKGLEILDDFEQKNTLSSKLKTATKESELIEIKKQVDSLNQIRENIRDKARQLVERLSESDQKEVFKKLIQIPAVRISELENIISTAQRTLHNEQQKAKTNAQKANDHERYNELNKQANTDTLTQDQYKAISDEANRLFEAQKNSTSQHIADSKLDDTIKDQLVSQTELASNVKELKVIEAKLKALEKVSKITDPGIRGDLQNKILDIELDDADAHKKITEATTEADNQLAKENTNIVENAKRQIKSLPYPSGENSEAIKEMLTEIDNIQKDQSLSPHQKTQKITKLINQIGVLNSKIQEAKKEIEKLSSDRQKELNDLLDKTNLLPEGSNEFDTLFQKIKDAKANDKNDFVDKINTLSHLTQQQRDEFINKINQLETDNYDKLNKIYADAQLRDKLNDFIDTHVKKLEYPAHQNAQAIQDIIAEVEKIDSEEQLENFKRSDFQNIKSNVKRINDTLQNLHAVPSDVTEEFNKANTNDEFDKLNTLINEKIANEKTKSVLDHKVETLPYPNANGSVAGRGQHNAKAITEIKRSYVDSNGVPNPQKMKEVEGKLQQITQKINKAIEDINKISQEARKPLWEKLRETHTDAGFDALTNQIQQAHLADINNALAEINKLSHLGDTARDKFKEEVGGADSSDKIDTIVDNARVDDYRQEIKNLIKLSEYVNGDVSEQSIKDKFNKTKQTIWNQIDKNVTGVDSHLKELKKVQDFITELHKVRDEISGLKATDVVGLDNSRTELNKLIVEVTDTAGLDKVKLEIRKRKLIKKVADAGYEKDAEAINSLNEKINSASSDAILDELDKFIKQLPEKISDAKAKINEISNNAQVKDAEKRKKTLLEELKRADTEAKFEILKQHIESAKTQNEQEYKDSIKKNIIERAKTLGYPKSNSETDSTGSTLIVAEIEKEFKGKTNPQEIDALAQKWNTDLSQIESKVRQAKDLISKTNQSQLDNHNTKLNQQTTTSNLDKFIDELNKEIKKDTDDVLSKISALTHLKDKDPFTNNLSNLNYQQKQDKLHKAYKADIEARIDKLKYYSTKAPAKTTLNHQLVNIDSEQQHNQKIHELDELDKSLESAKQKIEGIPYKTSNSKGRKRLQDLLDTKTNKTQVDNLVLANLKQDLGNYFTFISKEPNAIDAAQQNKLKSQYEEVTTQEQLNTLKHDIYSSKRDKAHSIIEALSNLDAKVKAEQKAKITDKAASSITDLSQEFNAIDQIILETQKLDAKSAVDKLPYPLDNSKSESARDTLKQSITNAGDLQAINKVLEKVKQLNDKIIDFNNKVNTIKLPQYKEKINEEIVKVHEPSGFAKAELEFERAKIADKIADIKGLKDTKRDELLNELDSKTTKEQFNPVFLKGLLEFKKQDYIEKTIKTLKFIKHNNSNVYKKSIEKLTKEIEKIDTTQNLNSKKTEIGKFIQRLEQKVTKFNEIFNKYPSYTHAKSKIADAINASTTVTELDNALPDNWLTQIDEASGVVNLYFGANTLSDELQKTYPSAVEGRPDNGLTLKELQDKIVDEMRKEAFEKIDKLISNDQHKKDEIKAKIKLIRANNISPNPISLTKALKDIFDITIKAQKDDLSAFIDNIGFPQSPSKNAVEQLKNKYVQGFKEESKFNQNNQISKSYRELKEIKEHVTAANTEIAKLTSQPQKDQLNNRLALTYDISVNNFITQIDKIKDDAKTIKTLEEELNKITHLNTNPNTSTDSTNEDKNKVNQAIDTLKAKLKEKLDNLVSSSQSDVQTFRDYLEKTIATLNKLKTLFTTDTIVMKRYVDKITNTTNISELKPILDDAIKFDGLFRAWWTTDTKTYNGRYIKDNKTLLSENANAPISKKIVDGVKFKTYENLLKEIRELEDFDKVDKIVNVDYAFYHGLIDYLKATSSLKDLPTTTYEYYRDEVLKAQSKDRIETLKDRIVKTASVILKIKAKLRLLPSGNNAALLRDVEGIKNYNEALTIERKVNDFITEYNKAKDKLDQYKKSAFKNNDKVNAFDAELLRVDEKNEAITLANKIDAELVKVSKKDEINKLSSLNQEQKQHWYTLIDNENNVSKLNDIVSQATQFNNKVNEAKNILSSVGVESNRTELSKLINDARNNENIDNALNKIKAFKSEYTLAAKYVDEYAKFSIKDPSKNAEFTKRKGMVQSAEQASTLLNDVKSKFVEQIKDVVKQIKYPDNNSQDANNSRNTLNGQVDHISSPEGYIPLYEKVSTIKNLLDKRIEEINTNKLPYEANSEALATIKRELNKATTPNRIKEVYPENWAQIVKTYRDALDKYLPKNNLTQRLWDRFNKTWNANGVETPAGMQEQLYATLKRDVKNVLRTLNNLPQNNNFVARVDQVPNNSNIDTNLNQIATIYFEAFQQNYNSFIEKIAYPDGNYQSQSTKTKEALKAKVNGYASHKSLVYEDTNKSNLESELNQINTKVGEIKSRITALNLTKKTDEWTTELSKADSIAKLDALAAKLVPYEKVKLLINNIVDLANGFIGENNSAQDVKEVNDAYKKLRETFKNKLDQATDSNVQALGALADEVRKSIDQFRPAFTGDVLAQKHFVEELNTANDAHQAAVIKDKAINYSSKLNEFWNGRDHSGSYIKEHKDKLDNAHQFDFKTYDELLREVRTFGDITKLSKFITEKVPLYHGFIDYRLATDNKLSGKAKTHYDNQIKSKHSKQELISLRDEAVNYINKHKEAKDKIDKISKQEHKNKFNELLNDTLTQAEVEKLILAIDDYNKHHTELSNLINNNYTGSYNKLSSDDKNKLKLNNSQKPGKLITEFTPDEFKKALNSKEGLVRTSVLLLQAKIVKLFGSMPGNKKDEYANKLHNAGEDITKLTQLYNEMLAKHKELYDQRIKAVVNKARTRLEAAISNNFVEYFTPEQKKKIPVRHNNYVDELYLADFEKELKNAQSNEEMVQIEKKFLFERYAESRRLTSVLNSLEWFINNGRKIDWRGKEKYREAFQSLIDAFRDTHKLTGYVVTIGNEKILEHDSTYYDTDKRSRTTSMFAHLWDKIVVRMNDNDRNYLILAFRGATQWQSRLGNKNNIEGGWDWYDKNSRENSLIDTIIKDLKNNNNASIDEIYGVIDELSAIALNIFTTDDIDYSYNNHSSLLSKYTNGKHMFGAFDNLYLNTSFKTRRYLINAFKENNNLYGYEITKNTKFRIDLSIMKEYSA</sequence>
<keyword evidence="1" id="KW-0175">Coiled coil</keyword>
<feature type="coiled-coil region" evidence="1">
    <location>
        <begin position="1069"/>
        <end position="1096"/>
    </location>
</feature>
<feature type="coiled-coil region" evidence="1">
    <location>
        <begin position="1443"/>
        <end position="1470"/>
    </location>
</feature>
<dbReference type="EMBL" id="SMDN01000014">
    <property type="protein sequence ID" value="TQC51335.1"/>
    <property type="molecule type" value="Genomic_DNA"/>
</dbReference>
<evidence type="ECO:0000256" key="1">
    <source>
        <dbReference type="SAM" id="Coils"/>
    </source>
</evidence>
<feature type="domain" description="Extracellular matrix-binding protein ebh GA module" evidence="3">
    <location>
        <begin position="1121"/>
        <end position="1171"/>
    </location>
</feature>
<dbReference type="SMART" id="SM00844">
    <property type="entry name" value="GA"/>
    <property type="match status" value="3"/>
</dbReference>
<feature type="coiled-coil region" evidence="1">
    <location>
        <begin position="516"/>
        <end position="620"/>
    </location>
</feature>
<accession>A0A507SM88</accession>
<evidence type="ECO:0000313" key="4">
    <source>
        <dbReference type="EMBL" id="TQC51335.1"/>
    </source>
</evidence>
<organism evidence="4 5">
    <name type="scientific">Mycoplasmopsis mucosicanis</name>
    <dbReference type="NCBI Taxonomy" id="458208"/>
    <lineage>
        <taxon>Bacteria</taxon>
        <taxon>Bacillati</taxon>
        <taxon>Mycoplasmatota</taxon>
        <taxon>Mycoplasmoidales</taxon>
        <taxon>Metamycoplasmataceae</taxon>
        <taxon>Mycoplasmopsis</taxon>
    </lineage>
</organism>
<keyword evidence="5" id="KW-1185">Reference proteome</keyword>
<dbReference type="OrthoDB" id="396040at2"/>
<protein>
    <recommendedName>
        <fullName evidence="3">Extracellular matrix-binding protein ebh GA module domain-containing protein</fullName>
    </recommendedName>
</protein>
<dbReference type="Pfam" id="PF01468">
    <property type="entry name" value="GA"/>
    <property type="match status" value="3"/>
</dbReference>
<feature type="coiled-coil region" evidence="1">
    <location>
        <begin position="3181"/>
        <end position="3208"/>
    </location>
</feature>